<reference evidence="3 4" key="1">
    <citation type="submission" date="2013-11" db="EMBL/GenBank/DDBJ databases">
        <title>Whole genome shotgun sequence of Vibrio halioticoli NBRC 102217.</title>
        <authorList>
            <person name="Isaki S."/>
            <person name="Kimura A."/>
            <person name="Ohji S."/>
            <person name="Hosoyama A."/>
            <person name="Fujita N."/>
            <person name="Hashimoto M."/>
            <person name="Hosoyama Y."/>
            <person name="Yamazoe A."/>
        </authorList>
    </citation>
    <scope>NUCLEOTIDE SEQUENCE [LARGE SCALE GENOMIC DNA]</scope>
    <source>
        <strain evidence="3 4">NBRC 102217</strain>
    </source>
</reference>
<evidence type="ECO:0000313" key="4">
    <source>
        <dbReference type="Proteomes" id="UP000017800"/>
    </source>
</evidence>
<protein>
    <submittedName>
        <fullName evidence="3">Conjugal transfer protein TraC</fullName>
    </submittedName>
</protein>
<dbReference type="AlphaFoldDB" id="V5FE71"/>
<organism evidence="3 4">
    <name type="scientific">Vibrio halioticoli NBRC 102217</name>
    <dbReference type="NCBI Taxonomy" id="1219072"/>
    <lineage>
        <taxon>Bacteria</taxon>
        <taxon>Pseudomonadati</taxon>
        <taxon>Pseudomonadota</taxon>
        <taxon>Gammaproteobacteria</taxon>
        <taxon>Vibrionales</taxon>
        <taxon>Vibrionaceae</taxon>
        <taxon>Vibrio</taxon>
    </lineage>
</organism>
<dbReference type="EMBL" id="BAUJ01000030">
    <property type="protein sequence ID" value="GAD89948.1"/>
    <property type="molecule type" value="Genomic_DNA"/>
</dbReference>
<dbReference type="Gene3D" id="1.10.8.730">
    <property type="match status" value="1"/>
</dbReference>
<dbReference type="Pfam" id="PF19044">
    <property type="entry name" value="P-loop_TraG"/>
    <property type="match status" value="1"/>
</dbReference>
<dbReference type="Proteomes" id="UP000017800">
    <property type="component" value="Unassembled WGS sequence"/>
</dbReference>
<feature type="domain" description="TraG P-loop" evidence="2">
    <location>
        <begin position="429"/>
        <end position="809"/>
    </location>
</feature>
<evidence type="ECO:0000259" key="2">
    <source>
        <dbReference type="Pfam" id="PF19044"/>
    </source>
</evidence>
<sequence length="868" mass="97920">MFDYKFKENESSRLFRPLAFDKGHNLFLCDDQTLAFSFMCEPVSGWDEQINSSLELMLNQDTYPIGTMISFSLWASPDIRHVISGSDRLRRECKSALLRESQNNALGFLQSGTREPIEMIQRTKVRDFQLIITLKMPLAEMDIAQDELTAVLAIQRVMEQRLTKAFFQPKKMTAKMLINVMNAMLNWQDNAEWLQKRNLPVDEQKTINEQFLQYDTSVFKQRNGVVLGSKDKPTYARMLTVRRFPRRTQAGATFRWFGDPFDGMGCVTQNFLITININFPDSLKEKGKLETKKSHYIKQSFSALTQFAPKIKDMKADLDSITESVANEGRITQVTISAAVFGSNETEADDGLTSLQSYMKQAGCTMVNEDSFAIPSFIQLLPFGACQKAVRYSRRYFTLSSQHLIPILPIFSEWKGTGTPTLNFVSRTGQIMSVDLFDSKTNYNLNIFAQSGSGKSYLTNEIIRAYLSTGNKAWAIDAGESYKKLSDSLGGKFTTFNSDDKQLSLNPFTMIPKDDPTAFIDSLEMLGGLILAMAFTKSSPSDLQASEIERILRELWEIKQHDLLIDDVAEACLREEDTRIKDIGKQLSPFTSIGQFGKYFNKPHNVEFKGDFNVLELDGLSETPRLQAVVLFMLVVQISHSMYHEFKQDRSIKRLVIIDEAWDLLANSKAVEAFIEKGFRRFRKYNGNGTLVTQGIGDTQKTDAGKAISENAANTFILAQKTSAITQAEKDDLMSLPPAGYRMLRKVSTEAGHYSEIFFNTSTGMGVGRLIVDPFRNLMYSSNPKDNALIDSYTNQGIKIEDAMNAVVADNNMARLSLDKPEYLKEDIYELESNHDAEILNNPVVQEGTAIGDTDPDDNDLVPLRSVS</sequence>
<dbReference type="eggNOG" id="COG3451">
    <property type="taxonomic scope" value="Bacteria"/>
</dbReference>
<dbReference type="RefSeq" id="WP_023404302.1">
    <property type="nucleotide sequence ID" value="NZ_BAUJ01000030.1"/>
</dbReference>
<dbReference type="Pfam" id="PF11130">
    <property type="entry name" value="TraC_F_IV"/>
    <property type="match status" value="1"/>
</dbReference>
<dbReference type="InterPro" id="IPR027417">
    <property type="entry name" value="P-loop_NTPase"/>
</dbReference>
<evidence type="ECO:0000313" key="3">
    <source>
        <dbReference type="EMBL" id="GAD89948.1"/>
    </source>
</evidence>
<dbReference type="Gene3D" id="3.40.50.300">
    <property type="entry name" value="P-loop containing nucleotide triphosphate hydrolases"/>
    <property type="match status" value="1"/>
</dbReference>
<name>V5FE71_9VIBR</name>
<comment type="caution">
    <text evidence="3">The sequence shown here is derived from an EMBL/GenBank/DDBJ whole genome shotgun (WGS) entry which is preliminary data.</text>
</comment>
<dbReference type="PANTHER" id="PTHR38467">
    <property type="match status" value="1"/>
</dbReference>
<dbReference type="InterPro" id="IPR053155">
    <property type="entry name" value="F-pilin_assembly_TraC"/>
</dbReference>
<dbReference type="InterPro" id="IPR014117">
    <property type="entry name" value="TraC-F-type"/>
</dbReference>
<dbReference type="PANTHER" id="PTHR38467:SF1">
    <property type="entry name" value="CONJUGATIVE TRANSFER: ASSEMBLY"/>
    <property type="match status" value="1"/>
</dbReference>
<evidence type="ECO:0000256" key="1">
    <source>
        <dbReference type="SAM" id="MobiDB-lite"/>
    </source>
</evidence>
<dbReference type="OrthoDB" id="9816422at2"/>
<feature type="region of interest" description="Disordered" evidence="1">
    <location>
        <begin position="847"/>
        <end position="868"/>
    </location>
</feature>
<dbReference type="InterPro" id="IPR025955">
    <property type="entry name" value="TraC/Conjuga_ATPase"/>
</dbReference>
<accession>V5FE71</accession>
<dbReference type="SUPFAM" id="SSF52540">
    <property type="entry name" value="P-loop containing nucleoside triphosphate hydrolases"/>
    <property type="match status" value="1"/>
</dbReference>
<dbReference type="InterPro" id="IPR043964">
    <property type="entry name" value="P-loop_TraG"/>
</dbReference>
<gene>
    <name evidence="3" type="primary">traC</name>
    <name evidence="3" type="ORF">VHA01S_030_00230</name>
</gene>
<keyword evidence="4" id="KW-1185">Reference proteome</keyword>
<dbReference type="NCBIfam" id="TIGR02746">
    <property type="entry name" value="TraC-F-type"/>
    <property type="match status" value="1"/>
</dbReference>
<proteinExistence type="predicted"/>